<dbReference type="Proteomes" id="UP000278673">
    <property type="component" value="Unassembled WGS sequence"/>
</dbReference>
<evidence type="ECO:0000259" key="1">
    <source>
        <dbReference type="PROSITE" id="PS50126"/>
    </source>
</evidence>
<gene>
    <name evidence="2" type="ORF">EBN88_03485</name>
</gene>
<feature type="domain" description="S1 motif" evidence="1">
    <location>
        <begin position="2"/>
        <end position="65"/>
    </location>
</feature>
<dbReference type="SMART" id="SM00316">
    <property type="entry name" value="S1"/>
    <property type="match status" value="1"/>
</dbReference>
<dbReference type="SUPFAM" id="SSF50249">
    <property type="entry name" value="Nucleic acid-binding proteins"/>
    <property type="match status" value="1"/>
</dbReference>
<dbReference type="InterPro" id="IPR003029">
    <property type="entry name" value="S1_domain"/>
</dbReference>
<sequence length="81" mass="8984">MGSLVVGRVVAIFNWGVIVDIGLSKVGLIDALYVDDEDKYEPGAEVAAYLESLDSMKDKYILRPPHQTSLAERLRNKGYDV</sequence>
<organism evidence="2 3">
    <name type="scientific">Streptomyces triticirhizae</name>
    <dbReference type="NCBI Taxonomy" id="2483353"/>
    <lineage>
        <taxon>Bacteria</taxon>
        <taxon>Bacillati</taxon>
        <taxon>Actinomycetota</taxon>
        <taxon>Actinomycetes</taxon>
        <taxon>Kitasatosporales</taxon>
        <taxon>Streptomycetaceae</taxon>
        <taxon>Streptomyces</taxon>
    </lineage>
</organism>
<dbReference type="PROSITE" id="PS50126">
    <property type="entry name" value="S1"/>
    <property type="match status" value="1"/>
</dbReference>
<evidence type="ECO:0000313" key="2">
    <source>
        <dbReference type="EMBL" id="RMI45212.1"/>
    </source>
</evidence>
<dbReference type="InterPro" id="IPR012340">
    <property type="entry name" value="NA-bd_OB-fold"/>
</dbReference>
<dbReference type="Gene3D" id="2.40.50.140">
    <property type="entry name" value="Nucleic acid-binding proteins"/>
    <property type="match status" value="1"/>
</dbReference>
<evidence type="ECO:0000313" key="3">
    <source>
        <dbReference type="Proteomes" id="UP000278673"/>
    </source>
</evidence>
<dbReference type="GO" id="GO:0003676">
    <property type="term" value="F:nucleic acid binding"/>
    <property type="evidence" value="ECO:0007669"/>
    <property type="project" value="InterPro"/>
</dbReference>
<proteinExistence type="predicted"/>
<accession>A0A3M2M6R8</accession>
<protein>
    <recommendedName>
        <fullName evidence="1">S1 motif domain-containing protein</fullName>
    </recommendedName>
</protein>
<dbReference type="RefSeq" id="WP_122182290.1">
    <property type="nucleotide sequence ID" value="NZ_RFFJ01000009.1"/>
</dbReference>
<name>A0A3M2M6R8_9ACTN</name>
<dbReference type="EMBL" id="RFFJ01000009">
    <property type="protein sequence ID" value="RMI45212.1"/>
    <property type="molecule type" value="Genomic_DNA"/>
</dbReference>
<keyword evidence="3" id="KW-1185">Reference proteome</keyword>
<dbReference type="AlphaFoldDB" id="A0A3M2M6R8"/>
<reference evidence="2 3" key="1">
    <citation type="submission" date="2018-10" db="EMBL/GenBank/DDBJ databases">
        <title>Isolation, diversity and antifungal activity of actinobacteria from wheat.</title>
        <authorList>
            <person name="Han C."/>
        </authorList>
    </citation>
    <scope>NUCLEOTIDE SEQUENCE [LARGE SCALE GENOMIC DNA]</scope>
    <source>
        <strain evidence="2 3">NEAU-YY642</strain>
    </source>
</reference>
<comment type="caution">
    <text evidence="2">The sequence shown here is derived from an EMBL/GenBank/DDBJ whole genome shotgun (WGS) entry which is preliminary data.</text>
</comment>